<keyword evidence="15" id="KW-1185">Reference proteome</keyword>
<keyword evidence="5 10" id="KW-0819">tRNA processing</keyword>
<feature type="site" description="Interaction with substrate tRNA" evidence="10">
    <location>
        <position position="120"/>
    </location>
</feature>
<dbReference type="GO" id="GO:0005524">
    <property type="term" value="F:ATP binding"/>
    <property type="evidence" value="ECO:0007669"/>
    <property type="project" value="UniProtKB-UniRule"/>
</dbReference>
<comment type="cofactor">
    <cofactor evidence="1 10">
        <name>Mg(2+)</name>
        <dbReference type="ChEBI" id="CHEBI:18420"/>
    </cofactor>
</comment>
<evidence type="ECO:0000256" key="1">
    <source>
        <dbReference type="ARBA" id="ARBA00001946"/>
    </source>
</evidence>
<dbReference type="Pfam" id="PF01715">
    <property type="entry name" value="IPPT"/>
    <property type="match status" value="1"/>
</dbReference>
<dbReference type="GO" id="GO:0052381">
    <property type="term" value="F:tRNA dimethylallyltransferase activity"/>
    <property type="evidence" value="ECO:0007669"/>
    <property type="project" value="UniProtKB-UniRule"/>
</dbReference>
<feature type="site" description="Interaction with substrate tRNA" evidence="10">
    <location>
        <position position="142"/>
    </location>
</feature>
<comment type="catalytic activity">
    <reaction evidence="9 10 11">
        <text>adenosine(37) in tRNA + dimethylallyl diphosphate = N(6)-dimethylallyladenosine(37) in tRNA + diphosphate</text>
        <dbReference type="Rhea" id="RHEA:26482"/>
        <dbReference type="Rhea" id="RHEA-COMP:10162"/>
        <dbReference type="Rhea" id="RHEA-COMP:10375"/>
        <dbReference type="ChEBI" id="CHEBI:33019"/>
        <dbReference type="ChEBI" id="CHEBI:57623"/>
        <dbReference type="ChEBI" id="CHEBI:74411"/>
        <dbReference type="ChEBI" id="CHEBI:74415"/>
        <dbReference type="EC" id="2.5.1.75"/>
    </reaction>
</comment>
<dbReference type="PANTHER" id="PTHR11088:SF60">
    <property type="entry name" value="TRNA DIMETHYLALLYLTRANSFERASE"/>
    <property type="match status" value="1"/>
</dbReference>
<reference evidence="14 15" key="1">
    <citation type="submission" date="2020-07" db="EMBL/GenBank/DDBJ databases">
        <title>Stappia sp., F7233, whole genome shotgun sequencing project.</title>
        <authorList>
            <person name="Jiang S."/>
            <person name="Liu Z.W."/>
            <person name="Du Z.J."/>
        </authorList>
    </citation>
    <scope>NUCLEOTIDE SEQUENCE [LARGE SCALE GENOMIC DNA]</scope>
    <source>
        <strain evidence="14 15">F7233</strain>
    </source>
</reference>
<evidence type="ECO:0000256" key="11">
    <source>
        <dbReference type="RuleBase" id="RU003783"/>
    </source>
</evidence>
<dbReference type="PANTHER" id="PTHR11088">
    <property type="entry name" value="TRNA DIMETHYLALLYLTRANSFERASE"/>
    <property type="match status" value="1"/>
</dbReference>
<comment type="caution">
    <text evidence="14">The sequence shown here is derived from an EMBL/GenBank/DDBJ whole genome shotgun (WGS) entry which is preliminary data.</text>
</comment>
<comment type="function">
    <text evidence="2 10 12">Catalyzes the transfer of a dimethylallyl group onto the adenine at position 37 in tRNAs that read codons beginning with uridine, leading to the formation of N6-(dimethylallyl)adenosine (i(6)A).</text>
</comment>
<dbReference type="EMBL" id="JACFXV010000053">
    <property type="protein sequence ID" value="MBA5777764.1"/>
    <property type="molecule type" value="Genomic_DNA"/>
</dbReference>
<dbReference type="Gene3D" id="3.40.50.300">
    <property type="entry name" value="P-loop containing nucleotide triphosphate hydrolases"/>
    <property type="match status" value="1"/>
</dbReference>
<dbReference type="GO" id="GO:0006400">
    <property type="term" value="P:tRNA modification"/>
    <property type="evidence" value="ECO:0007669"/>
    <property type="project" value="TreeGrafter"/>
</dbReference>
<evidence type="ECO:0000313" key="15">
    <source>
        <dbReference type="Proteomes" id="UP000541109"/>
    </source>
</evidence>
<evidence type="ECO:0000313" key="14">
    <source>
        <dbReference type="EMBL" id="MBA5777764.1"/>
    </source>
</evidence>
<evidence type="ECO:0000256" key="4">
    <source>
        <dbReference type="ARBA" id="ARBA00022679"/>
    </source>
</evidence>
<comment type="similarity">
    <text evidence="3 10 13">Belongs to the IPP transferase family.</text>
</comment>
<dbReference type="NCBIfam" id="TIGR00174">
    <property type="entry name" value="miaA"/>
    <property type="match status" value="1"/>
</dbReference>
<sequence length="327" mass="35852">MRVAISGMTAKSPGTEEKARAVTAILIAGPTASGKSALALALAERLSGTVVNADSMQIYRDLRVLTARPSAEEEARAPHRLYGHVDAAEPYSVARWLDEVRPVLSGLGEAGRVAIVAGGTGLYFKALTEGLSQVPEIDPQVRAHWRQKGAELTAEMLHRELAARDPVMAGRLRPSDTQRLVRALEVIEATGRSLAEWQGDRTPPLVEPSNALKLVLSPQRDWLHERIVRRFRQMAEKGGMEEAARLVARDLDPSLPAMKAIGLRELAAASAGDLDLEEAVERASIETRRYAKRQQTFYRGQFPDWPRADPSQGMDDMLTSSLVKLTH</sequence>
<keyword evidence="8 10" id="KW-0460">Magnesium</keyword>
<dbReference type="InterPro" id="IPR027417">
    <property type="entry name" value="P-loop_NTPase"/>
</dbReference>
<dbReference type="Gene3D" id="1.10.20.140">
    <property type="match status" value="1"/>
</dbReference>
<evidence type="ECO:0000256" key="13">
    <source>
        <dbReference type="RuleBase" id="RU003785"/>
    </source>
</evidence>
<evidence type="ECO:0000256" key="3">
    <source>
        <dbReference type="ARBA" id="ARBA00005842"/>
    </source>
</evidence>
<gene>
    <name evidence="10 14" type="primary">miaA</name>
    <name evidence="14" type="ORF">H2509_11575</name>
</gene>
<feature type="binding site" evidence="10">
    <location>
        <begin position="29"/>
        <end position="36"/>
    </location>
    <ligand>
        <name>ATP</name>
        <dbReference type="ChEBI" id="CHEBI:30616"/>
    </ligand>
</feature>
<comment type="caution">
    <text evidence="10">Lacks conserved residue(s) required for the propagation of feature annotation.</text>
</comment>
<keyword evidence="4 10" id="KW-0808">Transferase</keyword>
<keyword evidence="7 10" id="KW-0067">ATP-binding</keyword>
<feature type="region of interest" description="Interaction with substrate tRNA" evidence="10">
    <location>
        <begin position="54"/>
        <end position="57"/>
    </location>
</feature>
<organism evidence="14 15">
    <name type="scientific">Stappia albiluteola</name>
    <dbReference type="NCBI Taxonomy" id="2758565"/>
    <lineage>
        <taxon>Bacteria</taxon>
        <taxon>Pseudomonadati</taxon>
        <taxon>Pseudomonadota</taxon>
        <taxon>Alphaproteobacteria</taxon>
        <taxon>Hyphomicrobiales</taxon>
        <taxon>Stappiaceae</taxon>
        <taxon>Stappia</taxon>
    </lineage>
</organism>
<evidence type="ECO:0000256" key="6">
    <source>
        <dbReference type="ARBA" id="ARBA00022741"/>
    </source>
</evidence>
<evidence type="ECO:0000256" key="10">
    <source>
        <dbReference type="HAMAP-Rule" id="MF_00185"/>
    </source>
</evidence>
<dbReference type="Proteomes" id="UP000541109">
    <property type="component" value="Unassembled WGS sequence"/>
</dbReference>
<dbReference type="FunFam" id="1.10.20.140:FF:000001">
    <property type="entry name" value="tRNA dimethylallyltransferase"/>
    <property type="match status" value="1"/>
</dbReference>
<evidence type="ECO:0000256" key="7">
    <source>
        <dbReference type="ARBA" id="ARBA00022840"/>
    </source>
</evidence>
<keyword evidence="6 10" id="KW-0547">Nucleotide-binding</keyword>
<evidence type="ECO:0000256" key="5">
    <source>
        <dbReference type="ARBA" id="ARBA00022694"/>
    </source>
</evidence>
<feature type="region of interest" description="Interaction with substrate tRNA" evidence="10">
    <location>
        <begin position="178"/>
        <end position="182"/>
    </location>
</feature>
<dbReference type="InterPro" id="IPR039657">
    <property type="entry name" value="Dimethylallyltransferase"/>
</dbReference>
<dbReference type="EC" id="2.5.1.75" evidence="10"/>
<dbReference type="SUPFAM" id="SSF52540">
    <property type="entry name" value="P-loop containing nucleoside triphosphate hydrolases"/>
    <property type="match status" value="2"/>
</dbReference>
<dbReference type="InterPro" id="IPR018022">
    <property type="entry name" value="IPT"/>
</dbReference>
<evidence type="ECO:0000256" key="2">
    <source>
        <dbReference type="ARBA" id="ARBA00003213"/>
    </source>
</evidence>
<dbReference type="AlphaFoldDB" id="A0A839AFQ2"/>
<proteinExistence type="inferred from homology"/>
<dbReference type="HAMAP" id="MF_00185">
    <property type="entry name" value="IPP_trans"/>
    <property type="match status" value="1"/>
</dbReference>
<evidence type="ECO:0000256" key="9">
    <source>
        <dbReference type="ARBA" id="ARBA00049563"/>
    </source>
</evidence>
<comment type="subunit">
    <text evidence="10">Monomer.</text>
</comment>
<evidence type="ECO:0000256" key="8">
    <source>
        <dbReference type="ARBA" id="ARBA00022842"/>
    </source>
</evidence>
<accession>A0A839AFQ2</accession>
<evidence type="ECO:0000256" key="12">
    <source>
        <dbReference type="RuleBase" id="RU003784"/>
    </source>
</evidence>
<protein>
    <recommendedName>
        <fullName evidence="10">tRNA dimethylallyltransferase</fullName>
        <ecNumber evidence="10">2.5.1.75</ecNumber>
    </recommendedName>
    <alternativeName>
        <fullName evidence="10">Dimethylallyl diphosphate:tRNA dimethylallyltransferase</fullName>
        <shortName evidence="10">DMAPP:tRNA dimethylallyltransferase</shortName>
        <shortName evidence="10">DMATase</shortName>
    </alternativeName>
    <alternativeName>
        <fullName evidence="10">Isopentenyl-diphosphate:tRNA isopentenyltransferase</fullName>
        <shortName evidence="10">IPP transferase</shortName>
        <shortName evidence="10">IPPT</shortName>
        <shortName evidence="10">IPTase</shortName>
    </alternativeName>
</protein>
<name>A0A839AFQ2_9HYPH</name>
<feature type="binding site" evidence="10">
    <location>
        <begin position="31"/>
        <end position="36"/>
    </location>
    <ligand>
        <name>substrate</name>
    </ligand>
</feature>